<dbReference type="InterPro" id="IPR011042">
    <property type="entry name" value="6-blade_b-propeller_TolB-like"/>
</dbReference>
<dbReference type="EMBL" id="FWXV01000006">
    <property type="protein sequence ID" value="SMD20747.1"/>
    <property type="molecule type" value="Genomic_DNA"/>
</dbReference>
<dbReference type="Gene3D" id="2.60.40.10">
    <property type="entry name" value="Immunoglobulins"/>
    <property type="match status" value="2"/>
</dbReference>
<dbReference type="InterPro" id="IPR008979">
    <property type="entry name" value="Galactose-bd-like_sf"/>
</dbReference>
<keyword evidence="3" id="KW-0119">Carbohydrate metabolism</keyword>
<keyword evidence="4" id="KW-0326">Glycosidase</keyword>
<evidence type="ECO:0000256" key="1">
    <source>
        <dbReference type="ARBA" id="ARBA00022729"/>
    </source>
</evidence>
<dbReference type="InterPro" id="IPR003961">
    <property type="entry name" value="FN3_dom"/>
</dbReference>
<dbReference type="GO" id="GO:0016798">
    <property type="term" value="F:hydrolase activity, acting on glycosyl bonds"/>
    <property type="evidence" value="ECO:0007669"/>
    <property type="project" value="UniProtKB-KW"/>
</dbReference>
<dbReference type="PANTHER" id="PTHR19328">
    <property type="entry name" value="HEDGEHOG-INTERACTING PROTEIN"/>
    <property type="match status" value="1"/>
</dbReference>
<dbReference type="Pfam" id="PF22633">
    <property type="entry name" value="F5_F8_type_C_2"/>
    <property type="match status" value="1"/>
</dbReference>
<evidence type="ECO:0000256" key="7">
    <source>
        <dbReference type="SAM" id="SignalP"/>
    </source>
</evidence>
<dbReference type="PROSITE" id="PS50853">
    <property type="entry name" value="FN3"/>
    <property type="match status" value="2"/>
</dbReference>
<protein>
    <submittedName>
        <fullName evidence="10">Glucose/arabinose dehydrogenase, beta-propeller fold</fullName>
    </submittedName>
</protein>
<accession>A0A1W2FFR0</accession>
<feature type="domain" description="F5/8 type C" evidence="8">
    <location>
        <begin position="22"/>
        <end position="162"/>
    </location>
</feature>
<evidence type="ECO:0000256" key="3">
    <source>
        <dbReference type="ARBA" id="ARBA00023277"/>
    </source>
</evidence>
<evidence type="ECO:0000313" key="10">
    <source>
        <dbReference type="EMBL" id="SMD20747.1"/>
    </source>
</evidence>
<evidence type="ECO:0000256" key="6">
    <source>
        <dbReference type="SAM" id="MobiDB-lite"/>
    </source>
</evidence>
<dbReference type="Proteomes" id="UP000192674">
    <property type="component" value="Unassembled WGS sequence"/>
</dbReference>
<dbReference type="Pfam" id="PF07995">
    <property type="entry name" value="GSDH"/>
    <property type="match status" value="1"/>
</dbReference>
<dbReference type="FunFam" id="2.60.40.10:FF:001114">
    <property type="entry name" value="Chitinase A1"/>
    <property type="match status" value="1"/>
</dbReference>
<dbReference type="SUPFAM" id="SSF49265">
    <property type="entry name" value="Fibronectin type III"/>
    <property type="match status" value="1"/>
</dbReference>
<evidence type="ECO:0000256" key="2">
    <source>
        <dbReference type="ARBA" id="ARBA00022801"/>
    </source>
</evidence>
<dbReference type="CDD" id="cd00063">
    <property type="entry name" value="FN3"/>
    <property type="match status" value="2"/>
</dbReference>
<evidence type="ECO:0000259" key="8">
    <source>
        <dbReference type="PROSITE" id="PS50022"/>
    </source>
</evidence>
<feature type="domain" description="Fibronectin type-III" evidence="9">
    <location>
        <begin position="172"/>
        <end position="259"/>
    </location>
</feature>
<keyword evidence="11" id="KW-1185">Reference proteome</keyword>
<dbReference type="InterPro" id="IPR013783">
    <property type="entry name" value="Ig-like_fold"/>
</dbReference>
<dbReference type="SUPFAM" id="SSF50952">
    <property type="entry name" value="Soluble quinoprotein glucose dehydrogenase"/>
    <property type="match status" value="1"/>
</dbReference>
<sequence>MVPLSRWRAGAAGLAAVALTFAVVPAATAAPVLLSQNKPVSVSSTGGSAYAGTNAVDGSTSTRWASQKNIDPAWIYVDLGAVAAVSQVKLTWDLSCAKAYRVELSTNATQWSTVYETTTGDGGVDDLAVGGNARYVRVFGTTRCRTGSAYGYSLQEFQVYGTVGADTEPPTTPGNARASDITSTSVKLSWDASTDDKGVVAYDIYNTGQLVKTVDGATLTTTITGLTPNTNYGFYVNARDGAGNVSQASNTVAVKTPPDVVDNEPPTAPGNLRSTASTANSVSLAWNASTDNIGVKGYNVYSSGEQVGSATGTSATISGLKANTTYPFTVKAFDAAGNLSAASNEISVRTKAGGDVIGEVKQVTTSTDVPWGLVNLPDGSALYTERDTHKITRVTQSGTKNTVGTVSNVSGTDGEGGLLGLEISPTFAQDHWLYVYHTSPSDNRIVRIKYENGALGQSQVLLTGIVRNRYHNGGRLRFGPDGKLYAGVGDGQSGSRAQDINSLNGKILRLNPDGSVPSDNPFPGKYVWSLGHRNIEGLAFDSQGRLWEAELGNSVMDELNLIKKGGNYGWPSCEGTSGSGCGNSAYNKPVRTWGVSSASPGGLTIVNDTLFMSCLRGERLYRMKINGSGTDTPVAYFQGTYGRLRTVEPNPVTGGLWLTTSNGDKDSTGNNSNTRIMNVALN</sequence>
<keyword evidence="5" id="KW-0624">Polysaccharide degradation</keyword>
<dbReference type="Pfam" id="PF00041">
    <property type="entry name" value="fn3"/>
    <property type="match status" value="2"/>
</dbReference>
<dbReference type="InterPro" id="IPR012938">
    <property type="entry name" value="Glc/Sorbosone_DH"/>
</dbReference>
<dbReference type="Gene3D" id="2.60.120.260">
    <property type="entry name" value="Galactose-binding domain-like"/>
    <property type="match status" value="1"/>
</dbReference>
<evidence type="ECO:0000256" key="4">
    <source>
        <dbReference type="ARBA" id="ARBA00023295"/>
    </source>
</evidence>
<dbReference type="RefSeq" id="WP_235038978.1">
    <property type="nucleotide sequence ID" value="NZ_FWXV01000006.1"/>
</dbReference>
<feature type="region of interest" description="Disordered" evidence="6">
    <location>
        <begin position="655"/>
        <end position="682"/>
    </location>
</feature>
<dbReference type="AlphaFoldDB" id="A0A1W2FFR0"/>
<dbReference type="GO" id="GO:0000272">
    <property type="term" value="P:polysaccharide catabolic process"/>
    <property type="evidence" value="ECO:0007669"/>
    <property type="project" value="UniProtKB-KW"/>
</dbReference>
<evidence type="ECO:0000256" key="5">
    <source>
        <dbReference type="ARBA" id="ARBA00023326"/>
    </source>
</evidence>
<dbReference type="InterPro" id="IPR000421">
    <property type="entry name" value="FA58C"/>
</dbReference>
<name>A0A1W2FFR0_KIBAR</name>
<dbReference type="InterPro" id="IPR011041">
    <property type="entry name" value="Quinoprot_gluc/sorb_DH_b-prop"/>
</dbReference>
<dbReference type="SMART" id="SM00060">
    <property type="entry name" value="FN3"/>
    <property type="match status" value="2"/>
</dbReference>
<gene>
    <name evidence="10" type="ORF">SAMN05661093_06571</name>
</gene>
<dbReference type="Gene3D" id="2.120.10.30">
    <property type="entry name" value="TolB, C-terminal domain"/>
    <property type="match status" value="1"/>
</dbReference>
<feature type="compositionally biased region" description="Polar residues" evidence="6">
    <location>
        <begin position="658"/>
        <end position="682"/>
    </location>
</feature>
<reference evidence="10 11" key="1">
    <citation type="submission" date="2017-04" db="EMBL/GenBank/DDBJ databases">
        <authorList>
            <person name="Afonso C.L."/>
            <person name="Miller P.J."/>
            <person name="Scott M.A."/>
            <person name="Spackman E."/>
            <person name="Goraichik I."/>
            <person name="Dimitrov K.M."/>
            <person name="Suarez D.L."/>
            <person name="Swayne D.E."/>
        </authorList>
    </citation>
    <scope>NUCLEOTIDE SEQUENCE [LARGE SCALE GENOMIC DNA]</scope>
    <source>
        <strain evidence="10 11">DSM 43828</strain>
    </source>
</reference>
<keyword evidence="2" id="KW-0378">Hydrolase</keyword>
<keyword evidence="1 7" id="KW-0732">Signal</keyword>
<feature type="domain" description="Fibronectin type-III" evidence="9">
    <location>
        <begin position="268"/>
        <end position="353"/>
    </location>
</feature>
<dbReference type="InterPro" id="IPR036116">
    <property type="entry name" value="FN3_sf"/>
</dbReference>
<evidence type="ECO:0000313" key="11">
    <source>
        <dbReference type="Proteomes" id="UP000192674"/>
    </source>
</evidence>
<dbReference type="PROSITE" id="PS50022">
    <property type="entry name" value="FA58C_3"/>
    <property type="match status" value="1"/>
</dbReference>
<proteinExistence type="predicted"/>
<dbReference type="SUPFAM" id="SSF49785">
    <property type="entry name" value="Galactose-binding domain-like"/>
    <property type="match status" value="1"/>
</dbReference>
<dbReference type="PANTHER" id="PTHR19328:SF13">
    <property type="entry name" value="HIPL1 PROTEIN"/>
    <property type="match status" value="1"/>
</dbReference>
<organism evidence="10 11">
    <name type="scientific">Kibdelosporangium aridum</name>
    <dbReference type="NCBI Taxonomy" id="2030"/>
    <lineage>
        <taxon>Bacteria</taxon>
        <taxon>Bacillati</taxon>
        <taxon>Actinomycetota</taxon>
        <taxon>Actinomycetes</taxon>
        <taxon>Pseudonocardiales</taxon>
        <taxon>Pseudonocardiaceae</taxon>
        <taxon>Kibdelosporangium</taxon>
    </lineage>
</organism>
<feature type="signal peptide" evidence="7">
    <location>
        <begin position="1"/>
        <end position="29"/>
    </location>
</feature>
<feature type="chain" id="PRO_5011986477" evidence="7">
    <location>
        <begin position="30"/>
        <end position="682"/>
    </location>
</feature>
<evidence type="ECO:0000259" key="9">
    <source>
        <dbReference type="PROSITE" id="PS50853"/>
    </source>
</evidence>